<evidence type="ECO:0000313" key="6">
    <source>
        <dbReference type="Proteomes" id="UP001169242"/>
    </source>
</evidence>
<evidence type="ECO:0000313" key="5">
    <source>
        <dbReference type="EMBL" id="MDA3732232.1"/>
    </source>
</evidence>
<comment type="caution">
    <text evidence="5">The sequence shown here is derived from an EMBL/GenBank/DDBJ whole genome shotgun (WGS) entry which is preliminary data.</text>
</comment>
<dbReference type="SUPFAM" id="SSF52440">
    <property type="entry name" value="PreATP-grasp domain"/>
    <property type="match status" value="1"/>
</dbReference>
<protein>
    <submittedName>
        <fullName evidence="5">ATP-grasp domain-containing protein</fullName>
    </submittedName>
</protein>
<dbReference type="Pfam" id="PF02222">
    <property type="entry name" value="ATP-grasp"/>
    <property type="match status" value="1"/>
</dbReference>
<dbReference type="GO" id="GO:0005524">
    <property type="term" value="F:ATP binding"/>
    <property type="evidence" value="ECO:0007669"/>
    <property type="project" value="UniProtKB-UniRule"/>
</dbReference>
<feature type="domain" description="ATP-grasp" evidence="4">
    <location>
        <begin position="107"/>
        <end position="292"/>
    </location>
</feature>
<keyword evidence="6" id="KW-1185">Reference proteome</keyword>
<dbReference type="AlphaFoldDB" id="A0AA42DMY9"/>
<dbReference type="GO" id="GO:0046872">
    <property type="term" value="F:metal ion binding"/>
    <property type="evidence" value="ECO:0007669"/>
    <property type="project" value="InterPro"/>
</dbReference>
<accession>A0AA42DMY9</accession>
<dbReference type="RefSeq" id="WP_271012473.1">
    <property type="nucleotide sequence ID" value="NZ_JAQIFT010000046.1"/>
</dbReference>
<dbReference type="InterPro" id="IPR003135">
    <property type="entry name" value="ATP-grasp_carboxylate-amine"/>
</dbReference>
<dbReference type="Proteomes" id="UP001169242">
    <property type="component" value="Unassembled WGS sequence"/>
</dbReference>
<dbReference type="PROSITE" id="PS50975">
    <property type="entry name" value="ATP_GRASP"/>
    <property type="match status" value="1"/>
</dbReference>
<dbReference type="SUPFAM" id="SSF56059">
    <property type="entry name" value="Glutathione synthetase ATP-binding domain-like"/>
    <property type="match status" value="1"/>
</dbReference>
<sequence>MKNDPIETLGLVGGNLLAAMIAVEAQKRGIQTVLLEPEVGNIASEVCNTHITAPITTANIKRLALKSDAIIFCTSTIPVLSKDILKTCITYPKGEGIDFVANRVQQLIACDLTEVPVPNYYHQSNKLTFFKQIADVEMPFRLYQLYPDRYEVMDIYTKDDLEEFIYELDDSATEWLIEEIHEYDRILSISVLKAGDKVYTYPIQEEILNDEAVKYIYMPASITKTMQGKITKLAKKLLKEVGTEGLFTLKFGMKKNRQIELMNVNPGITVGDIATNHYTDFSIYEQFLNLVEGLPVKDGELVKPSVTTVIKESDVSHRPDFPYHRYTFDRYNKLPVNIYIKENITEA</sequence>
<dbReference type="EMBL" id="JAQIFT010000046">
    <property type="protein sequence ID" value="MDA3732232.1"/>
    <property type="molecule type" value="Genomic_DNA"/>
</dbReference>
<dbReference type="Gene3D" id="3.40.50.20">
    <property type="match status" value="1"/>
</dbReference>
<dbReference type="GO" id="GO:0005829">
    <property type="term" value="C:cytosol"/>
    <property type="evidence" value="ECO:0007669"/>
    <property type="project" value="TreeGrafter"/>
</dbReference>
<dbReference type="InterPro" id="IPR016185">
    <property type="entry name" value="PreATP-grasp_dom_sf"/>
</dbReference>
<dbReference type="PANTHER" id="PTHR11609">
    <property type="entry name" value="PURINE BIOSYNTHESIS PROTEIN 6/7, PUR6/7"/>
    <property type="match status" value="1"/>
</dbReference>
<organism evidence="5 6">
    <name type="scientific">Holtiella tumoricola</name>
    <dbReference type="NCBI Taxonomy" id="3018743"/>
    <lineage>
        <taxon>Bacteria</taxon>
        <taxon>Bacillati</taxon>
        <taxon>Bacillota</taxon>
        <taxon>Clostridia</taxon>
        <taxon>Lachnospirales</taxon>
        <taxon>Cellulosilyticaceae</taxon>
        <taxon>Holtiella</taxon>
    </lineage>
</organism>
<keyword evidence="2 3" id="KW-0067">ATP-binding</keyword>
<evidence type="ECO:0000256" key="2">
    <source>
        <dbReference type="ARBA" id="ARBA00022840"/>
    </source>
</evidence>
<reference evidence="5" key="1">
    <citation type="journal article" date="2023" name="Int. J. Syst. Evol. Microbiol.">
        <title>&lt;i&gt;Holtiella tumoricola&lt;/i&gt; gen. nov. sp. nov., isolated from a human clinical sample.</title>
        <authorList>
            <person name="Allen-Vercoe E."/>
            <person name="Daigneault M.C."/>
            <person name="Vancuren S.J."/>
            <person name="Cochrane K."/>
            <person name="O'Neal L.L."/>
            <person name="Sankaranarayanan K."/>
            <person name="Lawson P.A."/>
        </authorList>
    </citation>
    <scope>NUCLEOTIDE SEQUENCE</scope>
    <source>
        <strain evidence="5">CC70A</strain>
    </source>
</reference>
<proteinExistence type="predicted"/>
<name>A0AA42DMY9_9FIRM</name>
<dbReference type="PANTHER" id="PTHR11609:SF5">
    <property type="entry name" value="PHOSPHORIBOSYLAMINOIMIDAZOLE CARBOXYLASE"/>
    <property type="match status" value="1"/>
</dbReference>
<dbReference type="Gene3D" id="3.30.470.20">
    <property type="entry name" value="ATP-grasp fold, B domain"/>
    <property type="match status" value="1"/>
</dbReference>
<evidence type="ECO:0000256" key="1">
    <source>
        <dbReference type="ARBA" id="ARBA00022741"/>
    </source>
</evidence>
<dbReference type="InterPro" id="IPR011761">
    <property type="entry name" value="ATP-grasp"/>
</dbReference>
<evidence type="ECO:0000256" key="3">
    <source>
        <dbReference type="PROSITE-ProRule" id="PRU00409"/>
    </source>
</evidence>
<keyword evidence="1 3" id="KW-0547">Nucleotide-binding</keyword>
<evidence type="ECO:0000259" key="4">
    <source>
        <dbReference type="PROSITE" id="PS50975"/>
    </source>
</evidence>
<gene>
    <name evidence="5" type="ORF">PBV87_12125</name>
</gene>